<dbReference type="SUPFAM" id="SSF103378">
    <property type="entry name" value="2-methylcitrate dehydratase PrpD"/>
    <property type="match status" value="1"/>
</dbReference>
<evidence type="ECO:0000256" key="1">
    <source>
        <dbReference type="ARBA" id="ARBA00006174"/>
    </source>
</evidence>
<evidence type="ECO:0000313" key="5">
    <source>
        <dbReference type="Proteomes" id="UP001515683"/>
    </source>
</evidence>
<dbReference type="InterPro" id="IPR036148">
    <property type="entry name" value="MmgE/PrpD_sf"/>
</dbReference>
<dbReference type="EMBL" id="VWXF01000002">
    <property type="protein sequence ID" value="NIF21578.1"/>
    <property type="molecule type" value="Genomic_DNA"/>
</dbReference>
<dbReference type="Gene3D" id="3.30.1330.120">
    <property type="entry name" value="2-methylcitrate dehydratase PrpD"/>
    <property type="match status" value="1"/>
</dbReference>
<sequence length="458" mass="49988">MSQPEHDPIEELIAFASRVDACMIPPEVLGFQTKRLLDNLGCMAAGYKESGVNAALKLARRWSGCGEAHVLGSQEKLAAPQAAFVNAVRARALDFCDVLSPGWHPGSSDIPVALAAAELSAASGLETLAALAVAQDFGQRINLAAQANGFFYRGFDSNILGLFSGVVIAARLLKLNLQQFRDAVGLAFDYGIGTFQHYQDKTLAVRFGQGLVARHALEAAMLAQEGISGPRRVLCGENGFFNLYAPGKPDLNILTQRLGVDFLGEEATCFKLYPHCSILLAMTDTLLNTPVPEKYRLDPRTRLRLKASPTMRMVCGSSYSPSLTPEIDAQFSARYIIANALLRGRATPNEFSAVAAQDPLVIAFAQRIEIEEVAAFDRFDRFELTLWAADGDELTLASAYGRGWPENAANMQEIRDKFMICCQLSPCTTFRENANVVLQHIEQFAEAPSVMPLLHVLR</sequence>
<evidence type="ECO:0000259" key="2">
    <source>
        <dbReference type="Pfam" id="PF03972"/>
    </source>
</evidence>
<dbReference type="PANTHER" id="PTHR16943:SF8">
    <property type="entry name" value="2-METHYLCITRATE DEHYDRATASE"/>
    <property type="match status" value="1"/>
</dbReference>
<dbReference type="Pfam" id="PF03972">
    <property type="entry name" value="MmgE_PrpD_N"/>
    <property type="match status" value="1"/>
</dbReference>
<feature type="domain" description="MmgE/PrpD N-terminal" evidence="2">
    <location>
        <begin position="11"/>
        <end position="248"/>
    </location>
</feature>
<evidence type="ECO:0000313" key="4">
    <source>
        <dbReference type="EMBL" id="NIF21578.1"/>
    </source>
</evidence>
<dbReference type="Pfam" id="PF19305">
    <property type="entry name" value="MmgE_PrpD_C"/>
    <property type="match status" value="1"/>
</dbReference>
<dbReference type="Gene3D" id="1.10.4100.10">
    <property type="entry name" value="2-methylcitrate dehydratase PrpD"/>
    <property type="match status" value="1"/>
</dbReference>
<feature type="domain" description="MmgE/PrpD C-terminal" evidence="3">
    <location>
        <begin position="273"/>
        <end position="423"/>
    </location>
</feature>
<accession>A0ABX0R888</accession>
<dbReference type="Proteomes" id="UP001515683">
    <property type="component" value="Unassembled WGS sequence"/>
</dbReference>
<organism evidence="4 5">
    <name type="scientific">Candidatus Pantoea multigeneris</name>
    <dbReference type="NCBI Taxonomy" id="2608357"/>
    <lineage>
        <taxon>Bacteria</taxon>
        <taxon>Pseudomonadati</taxon>
        <taxon>Pseudomonadota</taxon>
        <taxon>Gammaproteobacteria</taxon>
        <taxon>Enterobacterales</taxon>
        <taxon>Erwiniaceae</taxon>
        <taxon>Pantoea</taxon>
    </lineage>
</organism>
<name>A0ABX0R888_9GAMM</name>
<dbReference type="InterPro" id="IPR042188">
    <property type="entry name" value="MmgE/PrpD_sf_2"/>
</dbReference>
<dbReference type="InterPro" id="IPR045337">
    <property type="entry name" value="MmgE_PrpD_C"/>
</dbReference>
<gene>
    <name evidence="4" type="ORF">F3J40_08220</name>
</gene>
<dbReference type="PANTHER" id="PTHR16943">
    <property type="entry name" value="2-METHYLCITRATE DEHYDRATASE-RELATED"/>
    <property type="match status" value="1"/>
</dbReference>
<evidence type="ECO:0000259" key="3">
    <source>
        <dbReference type="Pfam" id="PF19305"/>
    </source>
</evidence>
<keyword evidence="5" id="KW-1185">Reference proteome</keyword>
<dbReference type="RefSeq" id="WP_167013572.1">
    <property type="nucleotide sequence ID" value="NZ_VWXF01000002.1"/>
</dbReference>
<proteinExistence type="inferred from homology"/>
<dbReference type="InterPro" id="IPR042183">
    <property type="entry name" value="MmgE/PrpD_sf_1"/>
</dbReference>
<protein>
    <submittedName>
        <fullName evidence="4">MmgE/PrpD family protein</fullName>
    </submittedName>
</protein>
<dbReference type="InterPro" id="IPR045336">
    <property type="entry name" value="MmgE_PrpD_N"/>
</dbReference>
<comment type="caution">
    <text evidence="4">The sequence shown here is derived from an EMBL/GenBank/DDBJ whole genome shotgun (WGS) entry which is preliminary data.</text>
</comment>
<comment type="similarity">
    <text evidence="1">Belongs to the PrpD family.</text>
</comment>
<dbReference type="InterPro" id="IPR005656">
    <property type="entry name" value="MmgE_PrpD"/>
</dbReference>
<reference evidence="4 5" key="1">
    <citation type="journal article" date="2019" name="bioRxiv">
        <title>Bacteria contribute to plant secondary compound degradation in a generalist herbivore system.</title>
        <authorList>
            <person name="Francoeur C.B."/>
            <person name="Khadempour L."/>
            <person name="Moreira-Soto R.D."/>
            <person name="Gotting K."/>
            <person name="Book A.J."/>
            <person name="Pinto-Tomas A.A."/>
            <person name="Keefover-Ring K."/>
            <person name="Currie C.R."/>
        </authorList>
    </citation>
    <scope>NUCLEOTIDE SEQUENCE [LARGE SCALE GENOMIC DNA]</scope>
    <source>
        <strain evidence="4">Acro-835</strain>
    </source>
</reference>